<dbReference type="AlphaFoldDB" id="A0A429Z6Y5"/>
<proteinExistence type="predicted"/>
<comment type="caution">
    <text evidence="4">The sequence shown here is derived from an EMBL/GenBank/DDBJ whole genome shotgun (WGS) entry which is preliminary data.</text>
</comment>
<reference evidence="4 5" key="1">
    <citation type="submission" date="2018-03" db="EMBL/GenBank/DDBJ databases">
        <authorList>
            <person name="Gulvik C.A."/>
        </authorList>
    </citation>
    <scope>NUCLEOTIDE SEQUENCE [LARGE SCALE GENOMIC DNA]</scope>
    <source>
        <strain evidence="4 5">JCM 31581</strain>
    </source>
</reference>
<dbReference type="InterPro" id="IPR001647">
    <property type="entry name" value="HTH_TetR"/>
</dbReference>
<dbReference type="SUPFAM" id="SSF46689">
    <property type="entry name" value="Homeodomain-like"/>
    <property type="match status" value="1"/>
</dbReference>
<evidence type="ECO:0000313" key="4">
    <source>
        <dbReference type="EMBL" id="RST89443.1"/>
    </source>
</evidence>
<evidence type="ECO:0000259" key="3">
    <source>
        <dbReference type="PROSITE" id="PS50977"/>
    </source>
</evidence>
<feature type="DNA-binding region" description="H-T-H motif" evidence="2">
    <location>
        <begin position="32"/>
        <end position="51"/>
    </location>
</feature>
<dbReference type="Gene3D" id="1.10.357.10">
    <property type="entry name" value="Tetracycline Repressor, domain 2"/>
    <property type="match status" value="1"/>
</dbReference>
<organism evidence="4 5">
    <name type="scientific">Vagococcus humatus</name>
    <dbReference type="NCBI Taxonomy" id="1889241"/>
    <lineage>
        <taxon>Bacteria</taxon>
        <taxon>Bacillati</taxon>
        <taxon>Bacillota</taxon>
        <taxon>Bacilli</taxon>
        <taxon>Lactobacillales</taxon>
        <taxon>Enterococcaceae</taxon>
        <taxon>Vagococcus</taxon>
    </lineage>
</organism>
<dbReference type="GO" id="GO:0003677">
    <property type="term" value="F:DNA binding"/>
    <property type="evidence" value="ECO:0007669"/>
    <property type="project" value="UniProtKB-UniRule"/>
</dbReference>
<evidence type="ECO:0000256" key="1">
    <source>
        <dbReference type="ARBA" id="ARBA00023125"/>
    </source>
</evidence>
<dbReference type="Pfam" id="PF14278">
    <property type="entry name" value="TetR_C_8"/>
    <property type="match status" value="1"/>
</dbReference>
<gene>
    <name evidence="4" type="ORF">C7P63_06660</name>
</gene>
<dbReference type="InterPro" id="IPR009057">
    <property type="entry name" value="Homeodomain-like_sf"/>
</dbReference>
<feature type="domain" description="HTH tetR-type" evidence="3">
    <location>
        <begin position="9"/>
        <end position="69"/>
    </location>
</feature>
<dbReference type="Proteomes" id="UP000277864">
    <property type="component" value="Unassembled WGS sequence"/>
</dbReference>
<dbReference type="OrthoDB" id="9810250at2"/>
<protein>
    <recommendedName>
        <fullName evidence="3">HTH tetR-type domain-containing protein</fullName>
    </recommendedName>
</protein>
<dbReference type="PANTHER" id="PTHR43479:SF7">
    <property type="entry name" value="TETR-FAMILY TRANSCRIPTIONAL REGULATOR"/>
    <property type="match status" value="1"/>
</dbReference>
<dbReference type="RefSeq" id="WP_125943377.1">
    <property type="nucleotide sequence ID" value="NZ_PXZH01000002.1"/>
</dbReference>
<sequence>MIKVDPRVIKTRNKLREAFLDLLKTHKLSQMNVKDVTNSARVTRGTFYLHFKDKTEFVHVMMESLIEDFVQALTTQSNKSSSSLSDDLSDTQPTAEYPVIYLQNAFDFAEQHPTFISALLTEEARPYFLVIKNKLGELIQEYMSFQEKSNKKYPEDLLYSYLTYTLIGGLNSWLKEGKIYAKGYMAQNVYDILQSNMIHDLHLTEFFQIS</sequence>
<keyword evidence="5" id="KW-1185">Reference proteome</keyword>
<keyword evidence="1 2" id="KW-0238">DNA-binding</keyword>
<dbReference type="InterPro" id="IPR050624">
    <property type="entry name" value="HTH-type_Tx_Regulator"/>
</dbReference>
<evidence type="ECO:0000313" key="5">
    <source>
        <dbReference type="Proteomes" id="UP000277864"/>
    </source>
</evidence>
<evidence type="ECO:0000256" key="2">
    <source>
        <dbReference type="PROSITE-ProRule" id="PRU00335"/>
    </source>
</evidence>
<dbReference type="Pfam" id="PF00440">
    <property type="entry name" value="TetR_N"/>
    <property type="match status" value="1"/>
</dbReference>
<name>A0A429Z6Y5_9ENTE</name>
<dbReference type="PROSITE" id="PS50977">
    <property type="entry name" value="HTH_TETR_2"/>
    <property type="match status" value="1"/>
</dbReference>
<dbReference type="EMBL" id="PXZH01000002">
    <property type="protein sequence ID" value="RST89443.1"/>
    <property type="molecule type" value="Genomic_DNA"/>
</dbReference>
<dbReference type="PANTHER" id="PTHR43479">
    <property type="entry name" value="ACREF/ENVCD OPERON REPRESSOR-RELATED"/>
    <property type="match status" value="1"/>
</dbReference>
<dbReference type="InterPro" id="IPR039532">
    <property type="entry name" value="TetR_C_Firmicutes"/>
</dbReference>
<accession>A0A429Z6Y5</accession>